<evidence type="ECO:0000259" key="7">
    <source>
        <dbReference type="PROSITE" id="PS50850"/>
    </source>
</evidence>
<accession>A0ABM5QV06</accession>
<comment type="subcellular location">
    <subcellularLocation>
        <location evidence="1">Cell membrane</location>
        <topology evidence="1">Multi-pass membrane protein</topology>
    </subcellularLocation>
</comment>
<keyword evidence="4 6" id="KW-0472">Membrane</keyword>
<dbReference type="Pfam" id="PF07690">
    <property type="entry name" value="MFS_1"/>
    <property type="match status" value="1"/>
</dbReference>
<feature type="transmembrane region" description="Helical" evidence="6">
    <location>
        <begin position="353"/>
        <end position="371"/>
    </location>
</feature>
<evidence type="ECO:0000256" key="2">
    <source>
        <dbReference type="ARBA" id="ARBA00022692"/>
    </source>
</evidence>
<sequence>MDDLVLVVPVGVDPLPGVQPLGAGRGDRGVADVRLTDGRFTDARLTDARLAEAGLTDVRVADVRHNPAGYRKRASPGTRDDRRVTPTRDRPLVLLSFGHACVDVYQGSVAALVPYFVAERAYGYAAASGVVLAASLLSSLVQPLFGALTDRRALPWLLPLSTLTAGAGVALGGVTDSYPLTLAAVAAGGVGIAAYHPEAARAARAAAGGSHTAMGWFSLGGNVGFALAPPLVWAVVGGGGLGASWLLALPAVAGAVLCGVAVRSAGAARAAGGRTAVAAGSDDWASFLRLTGAVVCRSVVFAGLSTFVALYVRERVGGGSAAGTAALFVLYLGGAVGTVAGGRLADRYGRLRVVRRSYVLTVLAVAGVVLVPGPPVYLFVALTSAGLYVPFSLHITLGQDYLPRRVGTASGVTLGLAVSVGGLAAPALGALADASSLGTALLPLVALPAVGRLLLYGLREPAPPPAPPALGSRTAHDADVR</sequence>
<gene>
    <name evidence="8" type="ORF">SLIV_02555</name>
</gene>
<dbReference type="Proteomes" id="UP000028682">
    <property type="component" value="Chromosome"/>
</dbReference>
<proteinExistence type="predicted"/>
<feature type="transmembrane region" description="Helical" evidence="6">
    <location>
        <begin position="318"/>
        <end position="341"/>
    </location>
</feature>
<dbReference type="EMBL" id="CP009124">
    <property type="protein sequence ID" value="AIJ11538.1"/>
    <property type="molecule type" value="Genomic_DNA"/>
</dbReference>
<feature type="transmembrane region" description="Helical" evidence="6">
    <location>
        <begin position="177"/>
        <end position="195"/>
    </location>
</feature>
<feature type="transmembrane region" description="Helical" evidence="6">
    <location>
        <begin position="437"/>
        <end position="455"/>
    </location>
</feature>
<keyword evidence="2 6" id="KW-0812">Transmembrane</keyword>
<feature type="transmembrane region" description="Helical" evidence="6">
    <location>
        <begin position="409"/>
        <end position="431"/>
    </location>
</feature>
<feature type="transmembrane region" description="Helical" evidence="6">
    <location>
        <begin position="153"/>
        <end position="171"/>
    </location>
</feature>
<reference evidence="9" key="1">
    <citation type="submission" date="2014-08" db="EMBL/GenBank/DDBJ databases">
        <title>Complete genome sequence of Streptomyces lividans TK24.</title>
        <authorList>
            <consortium name="StrepSynth"/>
            <person name="Ruckert C."/>
            <person name="Fridjonson O.H."/>
            <person name="Lambert C."/>
            <person name="van Wezel G.P."/>
            <person name="Bernaerts K."/>
            <person name="Anne J."/>
            <person name="Economou A."/>
            <person name="Kalinowski J."/>
        </authorList>
    </citation>
    <scope>NUCLEOTIDE SEQUENCE [LARGE SCALE GENOMIC DNA]</scope>
    <source>
        <strain evidence="9">TK24</strain>
    </source>
</reference>
<dbReference type="Gene3D" id="1.20.1250.20">
    <property type="entry name" value="MFS general substrate transporter like domains"/>
    <property type="match status" value="2"/>
</dbReference>
<evidence type="ECO:0000256" key="1">
    <source>
        <dbReference type="ARBA" id="ARBA00004651"/>
    </source>
</evidence>
<feature type="transmembrane region" description="Helical" evidence="6">
    <location>
        <begin position="242"/>
        <end position="266"/>
    </location>
</feature>
<dbReference type="PROSITE" id="PS50850">
    <property type="entry name" value="MFS"/>
    <property type="match status" value="1"/>
</dbReference>
<feature type="transmembrane region" description="Helical" evidence="6">
    <location>
        <begin position="216"/>
        <end position="236"/>
    </location>
</feature>
<organism evidence="8 9">
    <name type="scientific">Streptomyces lividans TK24</name>
    <dbReference type="NCBI Taxonomy" id="457428"/>
    <lineage>
        <taxon>Bacteria</taxon>
        <taxon>Bacillati</taxon>
        <taxon>Actinomycetota</taxon>
        <taxon>Actinomycetes</taxon>
        <taxon>Kitasatosporales</taxon>
        <taxon>Streptomycetaceae</taxon>
        <taxon>Streptomyces</taxon>
    </lineage>
</organism>
<feature type="region of interest" description="Disordered" evidence="5">
    <location>
        <begin position="66"/>
        <end position="85"/>
    </location>
</feature>
<evidence type="ECO:0000256" key="3">
    <source>
        <dbReference type="ARBA" id="ARBA00022989"/>
    </source>
</evidence>
<keyword evidence="3 6" id="KW-1133">Transmembrane helix</keyword>
<protein>
    <submittedName>
        <fullName evidence="8">Membrane efflux protein</fullName>
    </submittedName>
</protein>
<feature type="transmembrane region" description="Helical" evidence="6">
    <location>
        <begin position="287"/>
        <end position="312"/>
    </location>
</feature>
<dbReference type="InterPro" id="IPR011701">
    <property type="entry name" value="MFS"/>
</dbReference>
<feature type="transmembrane region" description="Helical" evidence="6">
    <location>
        <begin position="122"/>
        <end position="141"/>
    </location>
</feature>
<evidence type="ECO:0000313" key="8">
    <source>
        <dbReference type="EMBL" id="AIJ11538.1"/>
    </source>
</evidence>
<evidence type="ECO:0000256" key="4">
    <source>
        <dbReference type="ARBA" id="ARBA00023136"/>
    </source>
</evidence>
<feature type="domain" description="Major facilitator superfamily (MFS) profile" evidence="7">
    <location>
        <begin position="91"/>
        <end position="463"/>
    </location>
</feature>
<evidence type="ECO:0000313" key="9">
    <source>
        <dbReference type="Proteomes" id="UP000028682"/>
    </source>
</evidence>
<dbReference type="InterPro" id="IPR020846">
    <property type="entry name" value="MFS_dom"/>
</dbReference>
<evidence type="ECO:0000256" key="6">
    <source>
        <dbReference type="SAM" id="Phobius"/>
    </source>
</evidence>
<evidence type="ECO:0000256" key="5">
    <source>
        <dbReference type="SAM" id="MobiDB-lite"/>
    </source>
</evidence>
<dbReference type="PANTHER" id="PTHR43129:SF1">
    <property type="entry name" value="FOSMIDOMYCIN RESISTANCE PROTEIN"/>
    <property type="match status" value="1"/>
</dbReference>
<keyword evidence="9" id="KW-1185">Reference proteome</keyword>
<name>A0ABM5QV06_STRLI</name>
<dbReference type="CDD" id="cd17478">
    <property type="entry name" value="MFS_FsR"/>
    <property type="match status" value="1"/>
</dbReference>
<feature type="transmembrane region" description="Helical" evidence="6">
    <location>
        <begin position="377"/>
        <end position="397"/>
    </location>
</feature>
<dbReference type="InterPro" id="IPR036259">
    <property type="entry name" value="MFS_trans_sf"/>
</dbReference>
<feature type="transmembrane region" description="Helical" evidence="6">
    <location>
        <begin position="92"/>
        <end position="116"/>
    </location>
</feature>
<dbReference type="PANTHER" id="PTHR43129">
    <property type="entry name" value="FOSMIDOMYCIN RESISTANCE PROTEIN"/>
    <property type="match status" value="1"/>
</dbReference>
<dbReference type="SUPFAM" id="SSF103473">
    <property type="entry name" value="MFS general substrate transporter"/>
    <property type="match status" value="1"/>
</dbReference>